<dbReference type="UniPathway" id="UPA00574">
    <property type="reaction ID" value="UER00637"/>
</dbReference>
<dbReference type="CDD" id="cd02023">
    <property type="entry name" value="UMPK"/>
    <property type="match status" value="1"/>
</dbReference>
<dbReference type="GO" id="GO:0005737">
    <property type="term" value="C:cytoplasm"/>
    <property type="evidence" value="ECO:0007669"/>
    <property type="project" value="UniProtKB-SubCell"/>
</dbReference>
<evidence type="ECO:0000259" key="18">
    <source>
        <dbReference type="SMART" id="SM00382"/>
    </source>
</evidence>
<dbReference type="PANTHER" id="PTHR10285">
    <property type="entry name" value="URIDINE KINASE"/>
    <property type="match status" value="1"/>
</dbReference>
<dbReference type="Gene3D" id="3.40.50.300">
    <property type="entry name" value="P-loop containing nucleotide triphosphate hydrolases"/>
    <property type="match status" value="1"/>
</dbReference>
<gene>
    <name evidence="16" type="primary">udk</name>
    <name evidence="19" type="ORF">BC781_106205</name>
</gene>
<dbReference type="EC" id="2.7.1.48" evidence="5 16"/>
<keyword evidence="10 16" id="KW-0418">Kinase</keyword>
<keyword evidence="8 16" id="KW-0808">Transferase</keyword>
<evidence type="ECO:0000256" key="4">
    <source>
        <dbReference type="ARBA" id="ARBA00005408"/>
    </source>
</evidence>
<comment type="pathway">
    <text evidence="2 16 17">Pyrimidine metabolism; UMP biosynthesis via salvage pathway; UMP from uridine: step 1/1.</text>
</comment>
<dbReference type="RefSeq" id="WP_211323897.1">
    <property type="nucleotide sequence ID" value="NZ_QGDO01000006.1"/>
</dbReference>
<dbReference type="PRINTS" id="PR00988">
    <property type="entry name" value="URIDINKINASE"/>
</dbReference>
<dbReference type="GO" id="GO:0005524">
    <property type="term" value="F:ATP binding"/>
    <property type="evidence" value="ECO:0007669"/>
    <property type="project" value="UniProtKB-UniRule"/>
</dbReference>
<dbReference type="GO" id="GO:0044206">
    <property type="term" value="P:UMP salvage"/>
    <property type="evidence" value="ECO:0007669"/>
    <property type="project" value="UniProtKB-UniRule"/>
</dbReference>
<dbReference type="Proteomes" id="UP000245535">
    <property type="component" value="Unassembled WGS sequence"/>
</dbReference>
<dbReference type="SMART" id="SM00382">
    <property type="entry name" value="AAA"/>
    <property type="match status" value="1"/>
</dbReference>
<sequence>MGRIMGTCLFIGIAGGSGSGKTTIARNLAELFDVEDAILLEQDAYYKELDHLSLDERAKTNFDHPDAIEFELLEQHLRELANGNQIERPIYNFKTHAREKETKILTPARIVIVEGILVLAMRKIRKLLDIKVFVDTDADEMLLRRIERDIKERGRTLESVRDQYLATVKPMYLKYCEPSKRYADVIVPEGGKNKVAVNMLINHLRDYLQKGE</sequence>
<feature type="domain" description="AAA+ ATPase" evidence="18">
    <location>
        <begin position="7"/>
        <end position="157"/>
    </location>
</feature>
<comment type="subcellular location">
    <subcellularLocation>
        <location evidence="1 16 17">Cytoplasm</location>
    </subcellularLocation>
</comment>
<evidence type="ECO:0000256" key="15">
    <source>
        <dbReference type="ARBA" id="ARBA00048909"/>
    </source>
</evidence>
<dbReference type="NCBIfam" id="NF004018">
    <property type="entry name" value="PRK05480.1"/>
    <property type="match status" value="1"/>
</dbReference>
<evidence type="ECO:0000313" key="19">
    <source>
        <dbReference type="EMBL" id="PWJ39304.1"/>
    </source>
</evidence>
<evidence type="ECO:0000256" key="10">
    <source>
        <dbReference type="ARBA" id="ARBA00022777"/>
    </source>
</evidence>
<evidence type="ECO:0000256" key="9">
    <source>
        <dbReference type="ARBA" id="ARBA00022741"/>
    </source>
</evidence>
<dbReference type="GO" id="GO:0004849">
    <property type="term" value="F:uridine kinase activity"/>
    <property type="evidence" value="ECO:0007669"/>
    <property type="project" value="UniProtKB-UniRule"/>
</dbReference>
<comment type="caution">
    <text evidence="19">The sequence shown here is derived from an EMBL/GenBank/DDBJ whole genome shotgun (WGS) entry which is preliminary data.</text>
</comment>
<organism evidence="19 20">
    <name type="scientific">Sediminitomix flava</name>
    <dbReference type="NCBI Taxonomy" id="379075"/>
    <lineage>
        <taxon>Bacteria</taxon>
        <taxon>Pseudomonadati</taxon>
        <taxon>Bacteroidota</taxon>
        <taxon>Cytophagia</taxon>
        <taxon>Cytophagales</taxon>
        <taxon>Flammeovirgaceae</taxon>
        <taxon>Sediminitomix</taxon>
    </lineage>
</organism>
<comment type="catalytic activity">
    <reaction evidence="15 16 17">
        <text>uridine + ATP = UMP + ADP + H(+)</text>
        <dbReference type="Rhea" id="RHEA:16825"/>
        <dbReference type="ChEBI" id="CHEBI:15378"/>
        <dbReference type="ChEBI" id="CHEBI:16704"/>
        <dbReference type="ChEBI" id="CHEBI:30616"/>
        <dbReference type="ChEBI" id="CHEBI:57865"/>
        <dbReference type="ChEBI" id="CHEBI:456216"/>
        <dbReference type="EC" id="2.7.1.48"/>
    </reaction>
</comment>
<evidence type="ECO:0000256" key="16">
    <source>
        <dbReference type="HAMAP-Rule" id="MF_00551"/>
    </source>
</evidence>
<dbReference type="InterPro" id="IPR026008">
    <property type="entry name" value="Uridine_kinase"/>
</dbReference>
<keyword evidence="7 16" id="KW-0963">Cytoplasm</keyword>
<evidence type="ECO:0000256" key="5">
    <source>
        <dbReference type="ARBA" id="ARBA00012137"/>
    </source>
</evidence>
<evidence type="ECO:0000256" key="17">
    <source>
        <dbReference type="RuleBase" id="RU003825"/>
    </source>
</evidence>
<feature type="binding site" evidence="16">
    <location>
        <begin position="15"/>
        <end position="22"/>
    </location>
    <ligand>
        <name>ATP</name>
        <dbReference type="ChEBI" id="CHEBI:30616"/>
    </ligand>
</feature>
<name>A0A315Z6M7_SEDFL</name>
<dbReference type="EMBL" id="QGDO01000006">
    <property type="protein sequence ID" value="PWJ39304.1"/>
    <property type="molecule type" value="Genomic_DNA"/>
</dbReference>
<keyword evidence="11 16" id="KW-0067">ATP-binding</keyword>
<keyword evidence="20" id="KW-1185">Reference proteome</keyword>
<accession>A0A315Z6M7</accession>
<dbReference type="UniPathway" id="UPA00579">
    <property type="reaction ID" value="UER00640"/>
</dbReference>
<dbReference type="GO" id="GO:0043771">
    <property type="term" value="F:cytidine kinase activity"/>
    <property type="evidence" value="ECO:0007669"/>
    <property type="project" value="RHEA"/>
</dbReference>
<dbReference type="InterPro" id="IPR027417">
    <property type="entry name" value="P-loop_NTPase"/>
</dbReference>
<evidence type="ECO:0000256" key="3">
    <source>
        <dbReference type="ARBA" id="ARBA00004784"/>
    </source>
</evidence>
<proteinExistence type="inferred from homology"/>
<protein>
    <recommendedName>
        <fullName evidence="6 16">Uridine kinase</fullName>
        <ecNumber evidence="5 16">2.7.1.48</ecNumber>
    </recommendedName>
    <alternativeName>
        <fullName evidence="12 16">Cytidine monophosphokinase</fullName>
    </alternativeName>
    <alternativeName>
        <fullName evidence="13 16">Uridine monophosphokinase</fullName>
    </alternativeName>
</protein>
<dbReference type="SUPFAM" id="SSF52540">
    <property type="entry name" value="P-loop containing nucleoside triphosphate hydrolases"/>
    <property type="match status" value="1"/>
</dbReference>
<dbReference type="AlphaFoldDB" id="A0A315Z6M7"/>
<dbReference type="InterPro" id="IPR006083">
    <property type="entry name" value="PRK/URK"/>
</dbReference>
<evidence type="ECO:0000256" key="14">
    <source>
        <dbReference type="ARBA" id="ARBA00047436"/>
    </source>
</evidence>
<dbReference type="NCBIfam" id="TIGR00235">
    <property type="entry name" value="udk"/>
    <property type="match status" value="1"/>
</dbReference>
<evidence type="ECO:0000256" key="7">
    <source>
        <dbReference type="ARBA" id="ARBA00022490"/>
    </source>
</evidence>
<evidence type="ECO:0000256" key="8">
    <source>
        <dbReference type="ARBA" id="ARBA00022679"/>
    </source>
</evidence>
<evidence type="ECO:0000256" key="6">
    <source>
        <dbReference type="ARBA" id="ARBA00021478"/>
    </source>
</evidence>
<comment type="catalytic activity">
    <reaction evidence="14 17">
        <text>cytidine + ATP = CMP + ADP + H(+)</text>
        <dbReference type="Rhea" id="RHEA:24674"/>
        <dbReference type="ChEBI" id="CHEBI:15378"/>
        <dbReference type="ChEBI" id="CHEBI:17562"/>
        <dbReference type="ChEBI" id="CHEBI:30616"/>
        <dbReference type="ChEBI" id="CHEBI:60377"/>
        <dbReference type="ChEBI" id="CHEBI:456216"/>
        <dbReference type="EC" id="2.7.1.48"/>
    </reaction>
</comment>
<dbReference type="Pfam" id="PF00485">
    <property type="entry name" value="PRK"/>
    <property type="match status" value="1"/>
</dbReference>
<comment type="similarity">
    <text evidence="4 16 17">Belongs to the uridine kinase family.</text>
</comment>
<dbReference type="HAMAP" id="MF_00551">
    <property type="entry name" value="Uridine_kinase"/>
    <property type="match status" value="1"/>
</dbReference>
<comment type="pathway">
    <text evidence="3 16 17">Pyrimidine metabolism; CTP biosynthesis via salvage pathway; CTP from cytidine: step 1/3.</text>
</comment>
<keyword evidence="9 16" id="KW-0547">Nucleotide-binding</keyword>
<evidence type="ECO:0000256" key="13">
    <source>
        <dbReference type="ARBA" id="ARBA00031452"/>
    </source>
</evidence>
<evidence type="ECO:0000256" key="1">
    <source>
        <dbReference type="ARBA" id="ARBA00004496"/>
    </source>
</evidence>
<reference evidence="19 20" key="1">
    <citation type="submission" date="2018-03" db="EMBL/GenBank/DDBJ databases">
        <title>Genomic Encyclopedia of Archaeal and Bacterial Type Strains, Phase II (KMG-II): from individual species to whole genera.</title>
        <authorList>
            <person name="Goeker M."/>
        </authorList>
    </citation>
    <scope>NUCLEOTIDE SEQUENCE [LARGE SCALE GENOMIC DNA]</scope>
    <source>
        <strain evidence="19 20">DSM 28229</strain>
    </source>
</reference>
<evidence type="ECO:0000313" key="20">
    <source>
        <dbReference type="Proteomes" id="UP000245535"/>
    </source>
</evidence>
<dbReference type="InterPro" id="IPR003593">
    <property type="entry name" value="AAA+_ATPase"/>
</dbReference>
<evidence type="ECO:0000256" key="12">
    <source>
        <dbReference type="ARBA" id="ARBA00030641"/>
    </source>
</evidence>
<evidence type="ECO:0000256" key="2">
    <source>
        <dbReference type="ARBA" id="ARBA00004690"/>
    </source>
</evidence>
<evidence type="ECO:0000256" key="11">
    <source>
        <dbReference type="ARBA" id="ARBA00022840"/>
    </source>
</evidence>
<dbReference type="InterPro" id="IPR000764">
    <property type="entry name" value="Uridine_kinase-like"/>
</dbReference>
<dbReference type="GO" id="GO:0044211">
    <property type="term" value="P:CTP salvage"/>
    <property type="evidence" value="ECO:0007669"/>
    <property type="project" value="UniProtKB-UniRule"/>
</dbReference>